<evidence type="ECO:0000313" key="4">
    <source>
        <dbReference type="EMBL" id="MBP2322144.1"/>
    </source>
</evidence>
<proteinExistence type="predicted"/>
<name>A0ABS4TCT3_9PSEU</name>
<evidence type="ECO:0000259" key="1">
    <source>
        <dbReference type="Pfam" id="PF01609"/>
    </source>
</evidence>
<dbReference type="Proteomes" id="UP001519332">
    <property type="component" value="Unassembled WGS sequence"/>
</dbReference>
<dbReference type="NCBIfam" id="NF033559">
    <property type="entry name" value="transpos_IS1634"/>
    <property type="match status" value="1"/>
</dbReference>
<dbReference type="EMBL" id="JAGINW010000001">
    <property type="protein sequence ID" value="MBP2320088.1"/>
    <property type="molecule type" value="Genomic_DNA"/>
</dbReference>
<feature type="domain" description="Transposase IS4-like" evidence="1">
    <location>
        <begin position="189"/>
        <end position="509"/>
    </location>
</feature>
<dbReference type="PANTHER" id="PTHR34614:SF2">
    <property type="entry name" value="TRANSPOSASE IS4-LIKE DOMAIN-CONTAINING PROTEIN"/>
    <property type="match status" value="1"/>
</dbReference>
<evidence type="ECO:0000313" key="3">
    <source>
        <dbReference type="EMBL" id="MBP2320088.1"/>
    </source>
</evidence>
<dbReference type="Pfam" id="PF01609">
    <property type="entry name" value="DDE_Tnp_1"/>
    <property type="match status" value="1"/>
</dbReference>
<dbReference type="InterPro" id="IPR012337">
    <property type="entry name" value="RNaseH-like_sf"/>
</dbReference>
<dbReference type="RefSeq" id="WP_209633904.1">
    <property type="nucleotide sequence ID" value="NZ_JAGINW010000001.1"/>
</dbReference>
<sequence length="588" mass="64515">MYPKVKRVRRGDRVYEYLELVEGHRVDGQVRQRVVAKLGRLDELTATGRLEQLVAGLARLDSPPVGTRREVGPLLLVTHYLNRLGLTEIVDDTAPMRGRASATHGEIIAALVANRLCGPAPLYDVAGWATSAAVAELIGVPALLLNDDRLGRALEALAPVAEQVRCQLLLRAIETFAVADASRLHLDLTAVRFAGRHTDSALVAKGWAADRSFGRQVKTLQATTTTGVSLYFRPHKGSANELPAFTAALDALRACLPAGLVAVADSGLGYLTTLCALDTAATRFVVPLRADTGWAQRFRADAGTLDALAELDYRSQREQHLPPDRRTVYKGLLRPFTVTDRQTGQHRLRVAYIHSSEEAASVTEARERTLTHAETALTRIRNGLGGRYYKTKTQVDTRVAKIIGPHIADLITVTTGPARHGKPSIHWQRNHDAITAAAQLDGLYALATNLPDPPNRELTALDVLTVYKDQWIVEQRHRDLKQTLKVRPIFLHNDDRIEALIAIIGIALLIYGLIEAELRHALGPDTPLPGLLPEHRAAIPTSRAVLTAFHGLHLTYTPTGPHLDRLTPPQRAILAHLDIPLPWPEKTN</sequence>
<evidence type="ECO:0000313" key="5">
    <source>
        <dbReference type="EMBL" id="MBP2324180.1"/>
    </source>
</evidence>
<evidence type="ECO:0000313" key="6">
    <source>
        <dbReference type="Proteomes" id="UP001519332"/>
    </source>
</evidence>
<protein>
    <submittedName>
        <fullName evidence="4">Transposase</fullName>
    </submittedName>
</protein>
<organism evidence="4 6">
    <name type="scientific">Kibdelosporangium banguiense</name>
    <dbReference type="NCBI Taxonomy" id="1365924"/>
    <lineage>
        <taxon>Bacteria</taxon>
        <taxon>Bacillati</taxon>
        <taxon>Actinomycetota</taxon>
        <taxon>Actinomycetes</taxon>
        <taxon>Pseudonocardiales</taxon>
        <taxon>Pseudonocardiaceae</taxon>
        <taxon>Kibdelosporangium</taxon>
    </lineage>
</organism>
<reference evidence="4 6" key="1">
    <citation type="submission" date="2021-03" db="EMBL/GenBank/DDBJ databases">
        <title>Sequencing the genomes of 1000 actinobacteria strains.</title>
        <authorList>
            <person name="Klenk H.-P."/>
        </authorList>
    </citation>
    <scope>NUCLEOTIDE SEQUENCE [LARGE SCALE GENOMIC DNA]</scope>
    <source>
        <strain evidence="4 6">DSM 46670</strain>
    </source>
</reference>
<dbReference type="Pfam" id="PF14104">
    <property type="entry name" value="DUF4277"/>
    <property type="match status" value="1"/>
</dbReference>
<dbReference type="InterPro" id="IPR047654">
    <property type="entry name" value="IS1634_transpos"/>
</dbReference>
<keyword evidence="6" id="KW-1185">Reference proteome</keyword>
<feature type="domain" description="DUF4277" evidence="2">
    <location>
        <begin position="71"/>
        <end position="158"/>
    </location>
</feature>
<dbReference type="SUPFAM" id="SSF53098">
    <property type="entry name" value="Ribonuclease H-like"/>
    <property type="match status" value="1"/>
</dbReference>
<dbReference type="InterPro" id="IPR002559">
    <property type="entry name" value="Transposase_11"/>
</dbReference>
<gene>
    <name evidence="3" type="ORF">JOF56_000473</name>
    <name evidence="4" type="ORF">JOF56_002529</name>
    <name evidence="5" type="ORF">JOF56_004565</name>
</gene>
<dbReference type="EMBL" id="JAGINW010000001">
    <property type="protein sequence ID" value="MBP2322144.1"/>
    <property type="molecule type" value="Genomic_DNA"/>
</dbReference>
<dbReference type="InterPro" id="IPR025457">
    <property type="entry name" value="DUF4277"/>
</dbReference>
<dbReference type="EMBL" id="JAGINW010000001">
    <property type="protein sequence ID" value="MBP2324180.1"/>
    <property type="molecule type" value="Genomic_DNA"/>
</dbReference>
<accession>A0ABS4TCT3</accession>
<dbReference type="PANTHER" id="PTHR34614">
    <property type="match status" value="1"/>
</dbReference>
<evidence type="ECO:0000259" key="2">
    <source>
        <dbReference type="Pfam" id="PF14104"/>
    </source>
</evidence>
<comment type="caution">
    <text evidence="4">The sequence shown here is derived from an EMBL/GenBank/DDBJ whole genome shotgun (WGS) entry which is preliminary data.</text>
</comment>